<evidence type="ECO:0000313" key="2">
    <source>
        <dbReference type="Proteomes" id="UP000054217"/>
    </source>
</evidence>
<dbReference type="Proteomes" id="UP000054217">
    <property type="component" value="Unassembled WGS sequence"/>
</dbReference>
<dbReference type="HOGENOM" id="CLU_1732233_0_0_1"/>
<keyword evidence="2" id="KW-1185">Reference proteome</keyword>
<reference evidence="2" key="2">
    <citation type="submission" date="2015-01" db="EMBL/GenBank/DDBJ databases">
        <title>Evolutionary Origins and Diversification of the Mycorrhizal Mutualists.</title>
        <authorList>
            <consortium name="DOE Joint Genome Institute"/>
            <consortium name="Mycorrhizal Genomics Consortium"/>
            <person name="Kohler A."/>
            <person name="Kuo A."/>
            <person name="Nagy L.G."/>
            <person name="Floudas D."/>
            <person name="Copeland A."/>
            <person name="Barry K.W."/>
            <person name="Cichocki N."/>
            <person name="Veneault-Fourrey C."/>
            <person name="LaButti K."/>
            <person name="Lindquist E.A."/>
            <person name="Lipzen A."/>
            <person name="Lundell T."/>
            <person name="Morin E."/>
            <person name="Murat C."/>
            <person name="Riley R."/>
            <person name="Ohm R."/>
            <person name="Sun H."/>
            <person name="Tunlid A."/>
            <person name="Henrissat B."/>
            <person name="Grigoriev I.V."/>
            <person name="Hibbett D.S."/>
            <person name="Martin F."/>
        </authorList>
    </citation>
    <scope>NUCLEOTIDE SEQUENCE [LARGE SCALE GENOMIC DNA]</scope>
    <source>
        <strain evidence="2">Marx 270</strain>
    </source>
</reference>
<evidence type="ECO:0000313" key="1">
    <source>
        <dbReference type="EMBL" id="KIN97047.1"/>
    </source>
</evidence>
<name>A0A0C3IJ79_PISTI</name>
<accession>A0A0C3IJ79</accession>
<reference evidence="1 2" key="1">
    <citation type="submission" date="2014-04" db="EMBL/GenBank/DDBJ databases">
        <authorList>
            <consortium name="DOE Joint Genome Institute"/>
            <person name="Kuo A."/>
            <person name="Kohler A."/>
            <person name="Costa M.D."/>
            <person name="Nagy L.G."/>
            <person name="Floudas D."/>
            <person name="Copeland A."/>
            <person name="Barry K.W."/>
            <person name="Cichocki N."/>
            <person name="Veneault-Fourrey C."/>
            <person name="LaButti K."/>
            <person name="Lindquist E.A."/>
            <person name="Lipzen A."/>
            <person name="Lundell T."/>
            <person name="Morin E."/>
            <person name="Murat C."/>
            <person name="Sun H."/>
            <person name="Tunlid A."/>
            <person name="Henrissat B."/>
            <person name="Grigoriev I.V."/>
            <person name="Hibbett D.S."/>
            <person name="Martin F."/>
            <person name="Nordberg H.P."/>
            <person name="Cantor M.N."/>
            <person name="Hua S.X."/>
        </authorList>
    </citation>
    <scope>NUCLEOTIDE SEQUENCE [LARGE SCALE GENOMIC DNA]</scope>
    <source>
        <strain evidence="1 2">Marx 270</strain>
    </source>
</reference>
<dbReference type="AlphaFoldDB" id="A0A0C3IJ79"/>
<proteinExistence type="predicted"/>
<dbReference type="EMBL" id="KN832035">
    <property type="protein sequence ID" value="KIN97047.1"/>
    <property type="molecule type" value="Genomic_DNA"/>
</dbReference>
<sequence>MWSICPVNRRSWFVRSCTYVFHPMIVCPVRSSFLVSFGSEMLLFYYLLLSARAHGEIICNGRIYFLSCDSACVNGRAALTGLHSSDCSNFLTFTHRSSTVDPHPSINHLDSDLPVTKLACRRIKGELYSLFGGRGGCFERFNFISMDLDQI</sequence>
<dbReference type="InParanoid" id="A0A0C3IJ79"/>
<gene>
    <name evidence="1" type="ORF">M404DRAFT_920159</name>
</gene>
<organism evidence="1 2">
    <name type="scientific">Pisolithus tinctorius Marx 270</name>
    <dbReference type="NCBI Taxonomy" id="870435"/>
    <lineage>
        <taxon>Eukaryota</taxon>
        <taxon>Fungi</taxon>
        <taxon>Dikarya</taxon>
        <taxon>Basidiomycota</taxon>
        <taxon>Agaricomycotina</taxon>
        <taxon>Agaricomycetes</taxon>
        <taxon>Agaricomycetidae</taxon>
        <taxon>Boletales</taxon>
        <taxon>Sclerodermatineae</taxon>
        <taxon>Pisolithaceae</taxon>
        <taxon>Pisolithus</taxon>
    </lineage>
</organism>
<protein>
    <submittedName>
        <fullName evidence="1">Uncharacterized protein</fullName>
    </submittedName>
</protein>